<dbReference type="InterPro" id="IPR048020">
    <property type="entry name" value="Transpos_IS3"/>
</dbReference>
<dbReference type="EMBL" id="JAFLVR010000062">
    <property type="protein sequence ID" value="MBO0454470.1"/>
    <property type="molecule type" value="Genomic_DNA"/>
</dbReference>
<dbReference type="SUPFAM" id="SSF53098">
    <property type="entry name" value="Ribonuclease H-like"/>
    <property type="match status" value="1"/>
</dbReference>
<comment type="function">
    <text evidence="1">Involved in the transposition of the insertion sequence.</text>
</comment>
<dbReference type="Proteomes" id="UP000664495">
    <property type="component" value="Unassembled WGS sequence"/>
</dbReference>
<dbReference type="Pfam" id="PF00665">
    <property type="entry name" value="rve"/>
    <property type="match status" value="1"/>
</dbReference>
<evidence type="ECO:0000313" key="4">
    <source>
        <dbReference type="Proteomes" id="UP000664495"/>
    </source>
</evidence>
<accession>A0ABS3HNL3</accession>
<evidence type="ECO:0000313" key="3">
    <source>
        <dbReference type="EMBL" id="MBO0454470.1"/>
    </source>
</evidence>
<dbReference type="InterPro" id="IPR012337">
    <property type="entry name" value="RNaseH-like_sf"/>
</dbReference>
<dbReference type="PANTHER" id="PTHR46889">
    <property type="entry name" value="TRANSPOSASE INSF FOR INSERTION SEQUENCE IS3B-RELATED"/>
    <property type="match status" value="1"/>
</dbReference>
<dbReference type="Pfam" id="PF13276">
    <property type="entry name" value="HTH_21"/>
    <property type="match status" value="1"/>
</dbReference>
<dbReference type="InterPro" id="IPR036397">
    <property type="entry name" value="RNaseH_sf"/>
</dbReference>
<proteinExistence type="predicted"/>
<evidence type="ECO:0000259" key="2">
    <source>
        <dbReference type="PROSITE" id="PS50994"/>
    </source>
</evidence>
<dbReference type="InterPro" id="IPR001584">
    <property type="entry name" value="Integrase_cat-core"/>
</dbReference>
<feature type="domain" description="Integrase catalytic" evidence="2">
    <location>
        <begin position="142"/>
        <end position="305"/>
    </location>
</feature>
<dbReference type="PROSITE" id="PS50994">
    <property type="entry name" value="INTEGRASE"/>
    <property type="match status" value="1"/>
</dbReference>
<reference evidence="3 4" key="1">
    <citation type="submission" date="2021-03" db="EMBL/GenBank/DDBJ databases">
        <title>Enterococcal diversity collection.</title>
        <authorList>
            <person name="Gilmore M.S."/>
            <person name="Schwartzman J."/>
            <person name="Van Tyne D."/>
            <person name="Martin M."/>
            <person name="Earl A.M."/>
            <person name="Manson A.L."/>
            <person name="Straub T."/>
            <person name="Salamzade R."/>
            <person name="Saavedra J."/>
            <person name="Lebreton F."/>
            <person name="Prichula J."/>
            <person name="Schaufler K."/>
            <person name="Gaca A."/>
            <person name="Sgardioli B."/>
            <person name="Wagenaar J."/>
            <person name="Strong T."/>
        </authorList>
    </citation>
    <scope>NUCLEOTIDE SEQUENCE [LARGE SCALE GENOMIC DNA]</scope>
    <source>
        <strain evidence="3 4">MJM16</strain>
    </source>
</reference>
<dbReference type="InterPro" id="IPR025948">
    <property type="entry name" value="HTH-like_dom"/>
</dbReference>
<name>A0ABS3HNL3_9ENTE</name>
<dbReference type="Pfam" id="PF13333">
    <property type="entry name" value="rve_2"/>
    <property type="match status" value="1"/>
</dbReference>
<dbReference type="InterPro" id="IPR050900">
    <property type="entry name" value="Transposase_IS3/IS150/IS904"/>
</dbReference>
<protein>
    <submittedName>
        <fullName evidence="3">IS3 family transposase</fullName>
    </submittedName>
</protein>
<organism evidence="3 4">
    <name type="scientific">Candidatus Enterococcus murrayae</name>
    <dbReference type="NCBI Taxonomy" id="2815321"/>
    <lineage>
        <taxon>Bacteria</taxon>
        <taxon>Bacillati</taxon>
        <taxon>Bacillota</taxon>
        <taxon>Bacilli</taxon>
        <taxon>Lactobacillales</taxon>
        <taxon>Enterococcaceae</taxon>
        <taxon>Enterococcus</taxon>
    </lineage>
</organism>
<comment type="caution">
    <text evidence="3">The sequence shown here is derived from an EMBL/GenBank/DDBJ whole genome shotgun (WGS) entry which is preliminary data.</text>
</comment>
<sequence length="320" mass="37361">MNRQNMSESSRKFEVIHEMLTQEDNVLSVVMLCEIAGVSRSGYYRWVENAPKRKEKEDNDKADFEKILKAYNCRGYAKGARSIHMNLLHQTPPIVMNVKKIRRLMKKYGLICPVRKANPYRRMAKALKTSNVAENLLNQEFTAHGARAVLLTDITYIPYNEGFCYLSTILDAYTKQVLAYVLSKSLEVDFVLETIDQMMENHGETLTMETLIHSDQGFHYTSYSFIQLVKDKNMRQSMSRRGNCWDNAPQESFYGHMKDEIDISQYTGFDEVKAIIDNWMTYYNNERYQWQLAKLSPNEYYQYITTGKYPLKGITPPKNS</sequence>
<evidence type="ECO:0000256" key="1">
    <source>
        <dbReference type="ARBA" id="ARBA00002286"/>
    </source>
</evidence>
<dbReference type="RefSeq" id="WP_207110206.1">
    <property type="nucleotide sequence ID" value="NZ_JAFLVR010000062.1"/>
</dbReference>
<dbReference type="NCBIfam" id="NF033516">
    <property type="entry name" value="transpos_IS3"/>
    <property type="match status" value="1"/>
</dbReference>
<dbReference type="Gene3D" id="3.30.420.10">
    <property type="entry name" value="Ribonuclease H-like superfamily/Ribonuclease H"/>
    <property type="match status" value="1"/>
</dbReference>
<keyword evidence="4" id="KW-1185">Reference proteome</keyword>
<gene>
    <name evidence="3" type="ORF">JZO85_19605</name>
</gene>
<dbReference type="PANTHER" id="PTHR46889:SF5">
    <property type="entry name" value="INTEGRASE PROTEIN"/>
    <property type="match status" value="1"/>
</dbReference>